<organism evidence="3 4">
    <name type="scientific">Kribbella hippodromi</name>
    <dbReference type="NCBI Taxonomy" id="434347"/>
    <lineage>
        <taxon>Bacteria</taxon>
        <taxon>Bacillati</taxon>
        <taxon>Actinomycetota</taxon>
        <taxon>Actinomycetes</taxon>
        <taxon>Propionibacteriales</taxon>
        <taxon>Kribbellaceae</taxon>
        <taxon>Kribbella</taxon>
    </lineage>
</organism>
<dbReference type="InterPro" id="IPR003010">
    <property type="entry name" value="C-N_Hydrolase"/>
</dbReference>
<dbReference type="PANTHER" id="PTHR43674">
    <property type="entry name" value="NITRILASE C965.09-RELATED"/>
    <property type="match status" value="1"/>
</dbReference>
<sequence length="319" mass="35675">MELRKLRVVAIGRTPPGEVTAWSPEQLVEREVRSWSRLLEQVQPDRPELLLVPELCDRPGIGLLAPADEFEYYRVRGDRVRTVFADFSTTYECIVGYAAQRRSPTGQWFNALELIEPTGTGGTYNKNHLVIEEAEKGLSYGQDASVLDRPIGRLAPVICFDLNFQELQDRYAAQHPDIILFSSAFHGGLQQADWAFRCRSYFLSAVYGPNPSELHDPLGGLIASSTNYTPWLSADINLDRVLVHLDGNADRLAAAHRAYGRRIRIHDPGRLGVVMLTSEDADLTAPSVAAEFGMELLDEYLDRSRRHRADALGRAALLS</sequence>
<dbReference type="EMBL" id="BAAAPH010000034">
    <property type="protein sequence ID" value="GAA1604377.1"/>
    <property type="molecule type" value="Genomic_DNA"/>
</dbReference>
<dbReference type="Pfam" id="PF00795">
    <property type="entry name" value="CN_hydrolase"/>
    <property type="match status" value="1"/>
</dbReference>
<evidence type="ECO:0000313" key="3">
    <source>
        <dbReference type="EMBL" id="GAA1604377.1"/>
    </source>
</evidence>
<protein>
    <recommendedName>
        <fullName evidence="2">CN hydrolase domain-containing protein</fullName>
    </recommendedName>
</protein>
<comment type="caution">
    <text evidence="3">The sequence shown here is derived from an EMBL/GenBank/DDBJ whole genome shotgun (WGS) entry which is preliminary data.</text>
</comment>
<evidence type="ECO:0000259" key="2">
    <source>
        <dbReference type="Pfam" id="PF00795"/>
    </source>
</evidence>
<keyword evidence="4" id="KW-1185">Reference proteome</keyword>
<evidence type="ECO:0000313" key="4">
    <source>
        <dbReference type="Proteomes" id="UP001501705"/>
    </source>
</evidence>
<evidence type="ECO:0000256" key="1">
    <source>
        <dbReference type="ARBA" id="ARBA00022801"/>
    </source>
</evidence>
<reference evidence="4" key="1">
    <citation type="journal article" date="2019" name="Int. J. Syst. Evol. Microbiol.">
        <title>The Global Catalogue of Microorganisms (GCM) 10K type strain sequencing project: providing services to taxonomists for standard genome sequencing and annotation.</title>
        <authorList>
            <consortium name="The Broad Institute Genomics Platform"/>
            <consortium name="The Broad Institute Genome Sequencing Center for Infectious Disease"/>
            <person name="Wu L."/>
            <person name="Ma J."/>
        </authorList>
    </citation>
    <scope>NUCLEOTIDE SEQUENCE [LARGE SCALE GENOMIC DNA]</scope>
    <source>
        <strain evidence="4">JCM 15572</strain>
    </source>
</reference>
<dbReference type="CDD" id="cd07197">
    <property type="entry name" value="nitrilase"/>
    <property type="match status" value="1"/>
</dbReference>
<feature type="domain" description="CN hydrolase" evidence="2">
    <location>
        <begin position="34"/>
        <end position="196"/>
    </location>
</feature>
<dbReference type="PANTHER" id="PTHR43674:SF2">
    <property type="entry name" value="BETA-UREIDOPROPIONASE"/>
    <property type="match status" value="1"/>
</dbReference>
<dbReference type="RefSeq" id="WP_344240883.1">
    <property type="nucleotide sequence ID" value="NZ_BAAAPH010000034.1"/>
</dbReference>
<proteinExistence type="predicted"/>
<gene>
    <name evidence="3" type="ORF">GCM10009804_70880</name>
</gene>
<dbReference type="Gene3D" id="3.60.110.10">
    <property type="entry name" value="Carbon-nitrogen hydrolase"/>
    <property type="match status" value="1"/>
</dbReference>
<keyword evidence="1" id="KW-0378">Hydrolase</keyword>
<dbReference type="Proteomes" id="UP001501705">
    <property type="component" value="Unassembled WGS sequence"/>
</dbReference>
<dbReference type="InterPro" id="IPR036526">
    <property type="entry name" value="C-N_Hydrolase_sf"/>
</dbReference>
<dbReference type="InterPro" id="IPR050345">
    <property type="entry name" value="Aliph_Amidase/BUP"/>
</dbReference>
<name>A0ABP4QEB7_9ACTN</name>
<accession>A0ABP4QEB7</accession>
<dbReference type="SUPFAM" id="SSF56317">
    <property type="entry name" value="Carbon-nitrogen hydrolase"/>
    <property type="match status" value="1"/>
</dbReference>